<feature type="transmembrane region" description="Helical" evidence="4">
    <location>
        <begin position="12"/>
        <end position="30"/>
    </location>
</feature>
<dbReference type="InterPro" id="IPR001082">
    <property type="entry name" value="Pilin"/>
</dbReference>
<keyword evidence="4" id="KW-0472">Membrane</keyword>
<dbReference type="InterPro" id="IPR045584">
    <property type="entry name" value="Pilin-like"/>
</dbReference>
<dbReference type="EMBL" id="VLJS01000085">
    <property type="protein sequence ID" value="TWH05638.1"/>
    <property type="molecule type" value="Genomic_DNA"/>
</dbReference>
<dbReference type="RefSeq" id="WP_125075995.1">
    <property type="nucleotide sequence ID" value="NZ_VLJS01000085.1"/>
</dbReference>
<dbReference type="GO" id="GO:0044096">
    <property type="term" value="C:type IV pilus"/>
    <property type="evidence" value="ECO:0007669"/>
    <property type="project" value="TreeGrafter"/>
</dbReference>
<dbReference type="PANTHER" id="PTHR30093:SF34">
    <property type="entry name" value="PREPILIN PEPTIDASE-DEPENDENT PROTEIN D"/>
    <property type="match status" value="1"/>
</dbReference>
<keyword evidence="2" id="KW-0488">Methylation</keyword>
<dbReference type="Pfam" id="PF00114">
    <property type="entry name" value="Pilin"/>
    <property type="match status" value="1"/>
</dbReference>
<keyword evidence="4" id="KW-1133">Transmembrane helix</keyword>
<dbReference type="Gene3D" id="3.30.700.10">
    <property type="entry name" value="Glycoprotein, Type 4 Pilin"/>
    <property type="match status" value="1"/>
</dbReference>
<dbReference type="GO" id="GO:0007155">
    <property type="term" value="P:cell adhesion"/>
    <property type="evidence" value="ECO:0007669"/>
    <property type="project" value="InterPro"/>
</dbReference>
<keyword evidence="4" id="KW-0812">Transmembrane</keyword>
<dbReference type="SUPFAM" id="SSF54523">
    <property type="entry name" value="Pili subunits"/>
    <property type="match status" value="1"/>
</dbReference>
<accession>A0A562D7Q9</accession>
<evidence type="ECO:0000313" key="5">
    <source>
        <dbReference type="EMBL" id="TWH05638.1"/>
    </source>
</evidence>
<name>A0A562D7Q9_9GAMM</name>
<dbReference type="OrthoDB" id="5767514at2"/>
<keyword evidence="6" id="KW-1185">Reference proteome</keyword>
<organism evidence="5 6">
    <name type="scientific">Pseudoxanthomonas taiwanensis J19</name>
    <dbReference type="NCBI Taxonomy" id="935569"/>
    <lineage>
        <taxon>Bacteria</taxon>
        <taxon>Pseudomonadati</taxon>
        <taxon>Pseudomonadota</taxon>
        <taxon>Gammaproteobacteria</taxon>
        <taxon>Lysobacterales</taxon>
        <taxon>Lysobacteraceae</taxon>
        <taxon>Pseudoxanthomonas</taxon>
    </lineage>
</organism>
<dbReference type="NCBIfam" id="TIGR02532">
    <property type="entry name" value="IV_pilin_GFxxxE"/>
    <property type="match status" value="1"/>
</dbReference>
<dbReference type="GO" id="GO:0043107">
    <property type="term" value="P:type IV pilus-dependent motility"/>
    <property type="evidence" value="ECO:0007669"/>
    <property type="project" value="TreeGrafter"/>
</dbReference>
<comment type="caution">
    <text evidence="5">The sequence shown here is derived from an EMBL/GenBank/DDBJ whole genome shotgun (WGS) entry which is preliminary data.</text>
</comment>
<dbReference type="AlphaFoldDB" id="A0A562D7Q9"/>
<evidence type="ECO:0000256" key="2">
    <source>
        <dbReference type="ARBA" id="ARBA00022481"/>
    </source>
</evidence>
<evidence type="ECO:0000256" key="4">
    <source>
        <dbReference type="SAM" id="Phobius"/>
    </source>
</evidence>
<comment type="similarity">
    <text evidence="1 3">Belongs to the N-Me-Phe pilin family.</text>
</comment>
<dbReference type="PROSITE" id="PS00409">
    <property type="entry name" value="PROKAR_NTER_METHYL"/>
    <property type="match status" value="1"/>
</dbReference>
<dbReference type="PANTHER" id="PTHR30093">
    <property type="entry name" value="GENERAL SECRETION PATHWAY PROTEIN G"/>
    <property type="match status" value="1"/>
</dbReference>
<proteinExistence type="inferred from homology"/>
<dbReference type="Proteomes" id="UP000321583">
    <property type="component" value="Unassembled WGS sequence"/>
</dbReference>
<sequence>MRGHRGFTLIELMIVVAIIAILAAIALPAYQNYVAKSQLTAGLSEIRGGLNAFEAHVLVESVETFDLADIGLPDSTARCDLSMESGATGFIRCRLKGNPKVAGKTIELARAEDGEWSCKVDPEIPAHLYPDGCTTGD</sequence>
<protein>
    <submittedName>
        <fullName evidence="5">Type IV pilus assembly protein PilA</fullName>
    </submittedName>
</protein>
<evidence type="ECO:0000256" key="1">
    <source>
        <dbReference type="ARBA" id="ARBA00005233"/>
    </source>
</evidence>
<dbReference type="Pfam" id="PF07963">
    <property type="entry name" value="N_methyl"/>
    <property type="match status" value="1"/>
</dbReference>
<keyword evidence="3" id="KW-0281">Fimbrium</keyword>
<gene>
    <name evidence="5" type="ORF">L613_005400000180</name>
</gene>
<reference evidence="5 6" key="1">
    <citation type="submission" date="2019-07" db="EMBL/GenBank/DDBJ databases">
        <title>Genome sequencing of lignin-degrading bacterial isolates.</title>
        <authorList>
            <person name="Gladden J."/>
        </authorList>
    </citation>
    <scope>NUCLEOTIDE SEQUENCE [LARGE SCALE GENOMIC DNA]</scope>
    <source>
        <strain evidence="5 6">J19</strain>
    </source>
</reference>
<dbReference type="InterPro" id="IPR012902">
    <property type="entry name" value="N_methyl_site"/>
</dbReference>
<evidence type="ECO:0000256" key="3">
    <source>
        <dbReference type="RuleBase" id="RU000389"/>
    </source>
</evidence>
<evidence type="ECO:0000313" key="6">
    <source>
        <dbReference type="Proteomes" id="UP000321583"/>
    </source>
</evidence>